<protein>
    <submittedName>
        <fullName evidence="2">Uncharacterized protein</fullName>
    </submittedName>
</protein>
<accession>A0ABN8VKS9</accession>
<proteinExistence type="predicted"/>
<evidence type="ECO:0000313" key="3">
    <source>
        <dbReference type="Proteomes" id="UP001152964"/>
    </source>
</evidence>
<name>A0ABN8VKS9_SACEU</name>
<gene>
    <name evidence="2" type="primary">U6500P03390</name>
    <name evidence="2" type="ORF">SEUBUCD650_0P03390</name>
</gene>
<evidence type="ECO:0000256" key="1">
    <source>
        <dbReference type="SAM" id="Phobius"/>
    </source>
</evidence>
<reference evidence="2" key="1">
    <citation type="submission" date="2022-08" db="EMBL/GenBank/DDBJ databases">
        <authorList>
            <person name="Byrne P K."/>
        </authorList>
    </citation>
    <scope>NUCLEOTIDE SEQUENCE</scope>
    <source>
        <strain evidence="2">UCD650</strain>
    </source>
</reference>
<organism evidence="2 3">
    <name type="scientific">Saccharomyces eubayanus</name>
    <name type="common">Yeast</name>
    <dbReference type="NCBI Taxonomy" id="1080349"/>
    <lineage>
        <taxon>Eukaryota</taxon>
        <taxon>Fungi</taxon>
        <taxon>Dikarya</taxon>
        <taxon>Ascomycota</taxon>
        <taxon>Saccharomycotina</taxon>
        <taxon>Saccharomycetes</taxon>
        <taxon>Saccharomycetales</taxon>
        <taxon>Saccharomycetaceae</taxon>
        <taxon>Saccharomyces</taxon>
    </lineage>
</organism>
<keyword evidence="1" id="KW-0472">Membrane</keyword>
<keyword evidence="1" id="KW-0812">Transmembrane</keyword>
<keyword evidence="3" id="KW-1185">Reference proteome</keyword>
<keyword evidence="1" id="KW-1133">Transmembrane helix</keyword>
<feature type="transmembrane region" description="Helical" evidence="1">
    <location>
        <begin position="143"/>
        <end position="164"/>
    </location>
</feature>
<dbReference type="EMBL" id="OX291506">
    <property type="protein sequence ID" value="CAI1775797.1"/>
    <property type="molecule type" value="Genomic_DNA"/>
</dbReference>
<sequence>MTSRLHHLQANAALLSPRDRPRRRWRVCACLFARTKDPALGRVRGRLCCYLHTYCVYMEVRMYLLQRWEVVTVSRCRGLAYSTAEGLVSWARATRAQCTPASLPSSLVRMRSDIHMCVCMCVRIVLRGQRTNSKFGGRASRCFFFWFLLVLSLLGNQPLIRLALSYLGSFARSAQHEKERKNIGK</sequence>
<evidence type="ECO:0000313" key="2">
    <source>
        <dbReference type="EMBL" id="CAI1775797.1"/>
    </source>
</evidence>
<dbReference type="Proteomes" id="UP001152964">
    <property type="component" value="Chromosome 16"/>
</dbReference>